<dbReference type="InParanoid" id="B4DAS6"/>
<dbReference type="CDD" id="cd10911">
    <property type="entry name" value="PIN_LabA"/>
    <property type="match status" value="1"/>
</dbReference>
<dbReference type="AlphaFoldDB" id="B4DAS6"/>
<protein>
    <recommendedName>
        <fullName evidence="1">NYN domain-containing protein</fullName>
    </recommendedName>
</protein>
<evidence type="ECO:0000313" key="3">
    <source>
        <dbReference type="Proteomes" id="UP000005824"/>
    </source>
</evidence>
<gene>
    <name evidence="2" type="ORF">CfE428DRAFT_6017</name>
</gene>
<dbReference type="RefSeq" id="WP_006983336.1">
    <property type="nucleotide sequence ID" value="NZ_ABVL01000032.1"/>
</dbReference>
<sequence length="180" mass="19835">MKRTVTDLAPQRRVLILVDESNVTSAAKVTNRKLDWLKLRDHLVNGRELLEMVVYVGLPPAMPEWQAERDKKNKFVFWLRSNGFLVVSKDGSPADESHYKANVDVLMAIDGVELSTEMQPDVVILVTGDADFAELALRLRRRGIRVEAASVAHTLGAGLKTSANGIIDLGPLLASFDSLA</sequence>
<evidence type="ECO:0000259" key="1">
    <source>
        <dbReference type="Pfam" id="PF01936"/>
    </source>
</evidence>
<dbReference type="Proteomes" id="UP000005824">
    <property type="component" value="Unassembled WGS sequence"/>
</dbReference>
<name>B4DAS6_9BACT</name>
<dbReference type="GO" id="GO:0004540">
    <property type="term" value="F:RNA nuclease activity"/>
    <property type="evidence" value="ECO:0007669"/>
    <property type="project" value="InterPro"/>
</dbReference>
<accession>B4DAS6</accession>
<dbReference type="InterPro" id="IPR021139">
    <property type="entry name" value="NYN"/>
</dbReference>
<reference evidence="2 3" key="1">
    <citation type="journal article" date="2011" name="J. Bacteriol.">
        <title>Genome sequence of Chthoniobacter flavus Ellin428, an aerobic heterotrophic soil bacterium.</title>
        <authorList>
            <person name="Kant R."/>
            <person name="van Passel M.W."/>
            <person name="Palva A."/>
            <person name="Lucas S."/>
            <person name="Lapidus A."/>
            <person name="Glavina Del Rio T."/>
            <person name="Dalin E."/>
            <person name="Tice H."/>
            <person name="Bruce D."/>
            <person name="Goodwin L."/>
            <person name="Pitluck S."/>
            <person name="Larimer F.W."/>
            <person name="Land M.L."/>
            <person name="Hauser L."/>
            <person name="Sangwan P."/>
            <person name="de Vos W.M."/>
            <person name="Janssen P.H."/>
            <person name="Smidt H."/>
        </authorList>
    </citation>
    <scope>NUCLEOTIDE SEQUENCE [LARGE SCALE GENOMIC DNA]</scope>
    <source>
        <strain evidence="2 3">Ellin428</strain>
    </source>
</reference>
<dbReference type="Pfam" id="PF01936">
    <property type="entry name" value="NYN"/>
    <property type="match status" value="1"/>
</dbReference>
<dbReference type="eggNOG" id="COG1432">
    <property type="taxonomic scope" value="Bacteria"/>
</dbReference>
<feature type="domain" description="NYN" evidence="1">
    <location>
        <begin position="13"/>
        <end position="168"/>
    </location>
</feature>
<dbReference type="PANTHER" id="PTHR35458:SF8">
    <property type="entry name" value="SLR0650 PROTEIN"/>
    <property type="match status" value="1"/>
</dbReference>
<dbReference type="EMBL" id="ABVL01000032">
    <property type="protein sequence ID" value="EDY16486.1"/>
    <property type="molecule type" value="Genomic_DNA"/>
</dbReference>
<organism evidence="2 3">
    <name type="scientific">Chthoniobacter flavus Ellin428</name>
    <dbReference type="NCBI Taxonomy" id="497964"/>
    <lineage>
        <taxon>Bacteria</taxon>
        <taxon>Pseudomonadati</taxon>
        <taxon>Verrucomicrobiota</taxon>
        <taxon>Spartobacteria</taxon>
        <taxon>Chthoniobacterales</taxon>
        <taxon>Chthoniobacteraceae</taxon>
        <taxon>Chthoniobacter</taxon>
    </lineage>
</organism>
<dbReference type="Gene3D" id="3.40.50.1010">
    <property type="entry name" value="5'-nuclease"/>
    <property type="match status" value="1"/>
</dbReference>
<keyword evidence="3" id="KW-1185">Reference proteome</keyword>
<comment type="caution">
    <text evidence="2">The sequence shown here is derived from an EMBL/GenBank/DDBJ whole genome shotgun (WGS) entry which is preliminary data.</text>
</comment>
<dbReference type="PANTHER" id="PTHR35458">
    <property type="entry name" value="SLR0755 PROTEIN"/>
    <property type="match status" value="1"/>
</dbReference>
<dbReference type="InterPro" id="IPR047140">
    <property type="entry name" value="LabA"/>
</dbReference>
<evidence type="ECO:0000313" key="2">
    <source>
        <dbReference type="EMBL" id="EDY16486.1"/>
    </source>
</evidence>
<dbReference type="STRING" id="497964.CfE428DRAFT_6017"/>
<proteinExistence type="predicted"/>